<proteinExistence type="predicted"/>
<reference evidence="2 3" key="1">
    <citation type="submission" date="2024-02" db="EMBL/GenBank/DDBJ databases">
        <title>Characterization of antibiotic resistant novel bacterial strains and their environmental applications.</title>
        <authorList>
            <person name="Manzoor S."/>
            <person name="Abbas S."/>
            <person name="Arshad M."/>
            <person name="Li W.J."/>
            <person name="Ahmed I."/>
        </authorList>
    </citation>
    <scope>NUCLEOTIDE SEQUENCE [LARGE SCALE GENOMIC DNA]</scope>
    <source>
        <strain evidence="2 3">KACC 15558</strain>
    </source>
</reference>
<organism evidence="2 3">
    <name type="scientific">Brevibacterium ammoniilyticum</name>
    <dbReference type="NCBI Taxonomy" id="1046555"/>
    <lineage>
        <taxon>Bacteria</taxon>
        <taxon>Bacillati</taxon>
        <taxon>Actinomycetota</taxon>
        <taxon>Actinomycetes</taxon>
        <taxon>Micrococcales</taxon>
        <taxon>Brevibacteriaceae</taxon>
        <taxon>Brevibacterium</taxon>
    </lineage>
</organism>
<comment type="caution">
    <text evidence="2">The sequence shown here is derived from an EMBL/GenBank/DDBJ whole genome shotgun (WGS) entry which is preliminary data.</text>
</comment>
<keyword evidence="3" id="KW-1185">Reference proteome</keyword>
<gene>
    <name evidence="2" type="ORF">KACC15558_11130</name>
</gene>
<name>A0ABP9U1H1_9MICO</name>
<dbReference type="InterPro" id="IPR013321">
    <property type="entry name" value="Arc_rbn_hlx_hlx"/>
</dbReference>
<dbReference type="RefSeq" id="WP_342037526.1">
    <property type="nucleotide sequence ID" value="NZ_BAABBK010000003.1"/>
</dbReference>
<evidence type="ECO:0000256" key="1">
    <source>
        <dbReference type="SAM" id="MobiDB-lite"/>
    </source>
</evidence>
<evidence type="ECO:0008006" key="4">
    <source>
        <dbReference type="Google" id="ProtNLM"/>
    </source>
</evidence>
<dbReference type="EMBL" id="BAABNP010000003">
    <property type="protein sequence ID" value="GAA5340073.1"/>
    <property type="molecule type" value="Genomic_DNA"/>
</dbReference>
<dbReference type="InterPro" id="IPR010985">
    <property type="entry name" value="Ribbon_hlx_hlx"/>
</dbReference>
<evidence type="ECO:0000313" key="2">
    <source>
        <dbReference type="EMBL" id="GAA5340073.1"/>
    </source>
</evidence>
<dbReference type="Gene3D" id="1.10.1220.10">
    <property type="entry name" value="Met repressor-like"/>
    <property type="match status" value="1"/>
</dbReference>
<protein>
    <recommendedName>
        <fullName evidence="4">DNA-binding protein</fullName>
    </recommendedName>
</protein>
<feature type="region of interest" description="Disordered" evidence="1">
    <location>
        <begin position="1"/>
        <end position="25"/>
    </location>
</feature>
<feature type="region of interest" description="Disordered" evidence="1">
    <location>
        <begin position="91"/>
        <end position="114"/>
    </location>
</feature>
<dbReference type="SUPFAM" id="SSF47598">
    <property type="entry name" value="Ribbon-helix-helix"/>
    <property type="match status" value="1"/>
</dbReference>
<sequence length="114" mass="12150">MSEDTAAGTGGITENGMGPLRPLSVRMSDGTRAQLEILAQLNDRSLTEETRYALEHWVDKSKSDPAVLKRAEQVRADIEREAATRRSAIEAVLGGSAKGTKPAARSTKQAPSGT</sequence>
<dbReference type="Proteomes" id="UP001498935">
    <property type="component" value="Unassembled WGS sequence"/>
</dbReference>
<accession>A0ABP9U1H1</accession>
<evidence type="ECO:0000313" key="3">
    <source>
        <dbReference type="Proteomes" id="UP001498935"/>
    </source>
</evidence>